<feature type="region of interest" description="Disordered" evidence="1">
    <location>
        <begin position="905"/>
        <end position="924"/>
    </location>
</feature>
<feature type="region of interest" description="Disordered" evidence="1">
    <location>
        <begin position="1158"/>
        <end position="1206"/>
    </location>
</feature>
<organism evidence="3 4">
    <name type="scientific">Phlebiopsis gigantea (strain 11061_1 CR5-6)</name>
    <name type="common">White-rot fungus</name>
    <name type="synonym">Peniophora gigantea</name>
    <dbReference type="NCBI Taxonomy" id="745531"/>
    <lineage>
        <taxon>Eukaryota</taxon>
        <taxon>Fungi</taxon>
        <taxon>Dikarya</taxon>
        <taxon>Basidiomycota</taxon>
        <taxon>Agaricomycotina</taxon>
        <taxon>Agaricomycetes</taxon>
        <taxon>Polyporales</taxon>
        <taxon>Phanerochaetaceae</taxon>
        <taxon>Phlebiopsis</taxon>
    </lineage>
</organism>
<reference evidence="3 4" key="1">
    <citation type="journal article" date="2014" name="PLoS Genet.">
        <title>Analysis of the Phlebiopsis gigantea genome, transcriptome and secretome provides insight into its pioneer colonization strategies of wood.</title>
        <authorList>
            <person name="Hori C."/>
            <person name="Ishida T."/>
            <person name="Igarashi K."/>
            <person name="Samejima M."/>
            <person name="Suzuki H."/>
            <person name="Master E."/>
            <person name="Ferreira P."/>
            <person name="Ruiz-Duenas F.J."/>
            <person name="Held B."/>
            <person name="Canessa P."/>
            <person name="Larrondo L.F."/>
            <person name="Schmoll M."/>
            <person name="Druzhinina I.S."/>
            <person name="Kubicek C.P."/>
            <person name="Gaskell J.A."/>
            <person name="Kersten P."/>
            <person name="St John F."/>
            <person name="Glasner J."/>
            <person name="Sabat G."/>
            <person name="Splinter BonDurant S."/>
            <person name="Syed K."/>
            <person name="Yadav J."/>
            <person name="Mgbeahuruike A.C."/>
            <person name="Kovalchuk A."/>
            <person name="Asiegbu F.O."/>
            <person name="Lackner G."/>
            <person name="Hoffmeister D."/>
            <person name="Rencoret J."/>
            <person name="Gutierrez A."/>
            <person name="Sun H."/>
            <person name="Lindquist E."/>
            <person name="Barry K."/>
            <person name="Riley R."/>
            <person name="Grigoriev I.V."/>
            <person name="Henrissat B."/>
            <person name="Kues U."/>
            <person name="Berka R.M."/>
            <person name="Martinez A.T."/>
            <person name="Covert S.F."/>
            <person name="Blanchette R.A."/>
            <person name="Cullen D."/>
        </authorList>
    </citation>
    <scope>NUCLEOTIDE SEQUENCE [LARGE SCALE GENOMIC DNA]</scope>
    <source>
        <strain evidence="3 4">11061_1 CR5-6</strain>
    </source>
</reference>
<feature type="compositionally biased region" description="Low complexity" evidence="1">
    <location>
        <begin position="30"/>
        <end position="81"/>
    </location>
</feature>
<feature type="compositionally biased region" description="Basic and acidic residues" evidence="1">
    <location>
        <begin position="275"/>
        <end position="287"/>
    </location>
</feature>
<protein>
    <recommendedName>
        <fullName evidence="2">Rho-GAP domain-containing protein</fullName>
    </recommendedName>
</protein>
<dbReference type="SUPFAM" id="SSF48350">
    <property type="entry name" value="GTPase activation domain, GAP"/>
    <property type="match status" value="1"/>
</dbReference>
<feature type="compositionally biased region" description="Low complexity" evidence="1">
    <location>
        <begin position="297"/>
        <end position="311"/>
    </location>
</feature>
<dbReference type="GO" id="GO:0007264">
    <property type="term" value="P:small GTPase-mediated signal transduction"/>
    <property type="evidence" value="ECO:0007669"/>
    <property type="project" value="InterPro"/>
</dbReference>
<feature type="compositionally biased region" description="Pro residues" evidence="1">
    <location>
        <begin position="468"/>
        <end position="478"/>
    </location>
</feature>
<feature type="region of interest" description="Disordered" evidence="1">
    <location>
        <begin position="533"/>
        <end position="585"/>
    </location>
</feature>
<feature type="compositionally biased region" description="Polar residues" evidence="1">
    <location>
        <begin position="15"/>
        <end position="29"/>
    </location>
</feature>
<feature type="region of interest" description="Disordered" evidence="1">
    <location>
        <begin position="944"/>
        <end position="1007"/>
    </location>
</feature>
<proteinExistence type="predicted"/>
<feature type="compositionally biased region" description="Polar residues" evidence="1">
    <location>
        <begin position="101"/>
        <end position="114"/>
    </location>
</feature>
<feature type="region of interest" description="Disordered" evidence="1">
    <location>
        <begin position="263"/>
        <end position="321"/>
    </location>
</feature>
<dbReference type="CDD" id="cd00159">
    <property type="entry name" value="RhoGAP"/>
    <property type="match status" value="1"/>
</dbReference>
<feature type="compositionally biased region" description="Low complexity" evidence="1">
    <location>
        <begin position="178"/>
        <end position="192"/>
    </location>
</feature>
<feature type="compositionally biased region" description="Polar residues" evidence="1">
    <location>
        <begin position="983"/>
        <end position="1007"/>
    </location>
</feature>
<dbReference type="STRING" id="745531.A0A0C3S769"/>
<feature type="compositionally biased region" description="Low complexity" evidence="1">
    <location>
        <begin position="1179"/>
        <end position="1202"/>
    </location>
</feature>
<evidence type="ECO:0000313" key="4">
    <source>
        <dbReference type="Proteomes" id="UP000053257"/>
    </source>
</evidence>
<dbReference type="Pfam" id="PF00620">
    <property type="entry name" value="RhoGAP"/>
    <property type="match status" value="2"/>
</dbReference>
<dbReference type="SMART" id="SM00324">
    <property type="entry name" value="RhoGAP"/>
    <property type="match status" value="1"/>
</dbReference>
<dbReference type="Proteomes" id="UP000053257">
    <property type="component" value="Unassembled WGS sequence"/>
</dbReference>
<feature type="compositionally biased region" description="Low complexity" evidence="1">
    <location>
        <begin position="533"/>
        <end position="558"/>
    </location>
</feature>
<feature type="region of interest" description="Disordered" evidence="1">
    <location>
        <begin position="464"/>
        <end position="497"/>
    </location>
</feature>
<evidence type="ECO:0000256" key="1">
    <source>
        <dbReference type="SAM" id="MobiDB-lite"/>
    </source>
</evidence>
<feature type="region of interest" description="Disordered" evidence="1">
    <location>
        <begin position="342"/>
        <end position="398"/>
    </location>
</feature>
<dbReference type="GO" id="GO:0005096">
    <property type="term" value="F:GTPase activator activity"/>
    <property type="evidence" value="ECO:0007669"/>
    <property type="project" value="InterPro"/>
</dbReference>
<dbReference type="OrthoDB" id="185175at2759"/>
<feature type="compositionally biased region" description="Polar residues" evidence="1">
    <location>
        <begin position="168"/>
        <end position="177"/>
    </location>
</feature>
<feature type="compositionally biased region" description="Polar residues" evidence="1">
    <location>
        <begin position="1077"/>
        <end position="1098"/>
    </location>
</feature>
<dbReference type="PROSITE" id="PS50238">
    <property type="entry name" value="RHOGAP"/>
    <property type="match status" value="1"/>
</dbReference>
<feature type="domain" description="Rho-GAP" evidence="2">
    <location>
        <begin position="652"/>
        <end position="900"/>
    </location>
</feature>
<dbReference type="HOGENOM" id="CLU_003512_0_0_1"/>
<sequence>MYRGYLNRRRDSREQMQQPNSVSPAPSTHSPSSVATSFPSPSESSVFPSSGTLTVNSTSSDLSPSDHSVPRTPSSTSSKSRFFPLPFASTHRSASAARMGQVQSRTGPVSQSYSPAAPPALPLPPPASRLKRAWGRRKKSEDVTAGVSGSQQFNDNGRGRDGDALGSAISSVFTTPASSTDNLQSVSSSSLSIPQHHLKAPKFSGAPPLPPPKPEQLRAGKAPPPLSPDNEEQDHSIDSPLLVITPGSSGTVAFMEMQNAKRFEASSSTTAPSKADNETKQDWRKSDATTMSYVTIRPNVPSGSRSPRPVSWAESSHSGHTIVPTNKRLSALITDAEFAMAEEEDSDSELESLQLSSSGRFSPTSVARKKKNRRSASLNIGPAHRARHRPLELTDNTASSLEGFPLSRTLTGTPAAIASTSQDRATLSKVAAKGFIVPSASPDATHSTSSNIRSRIAAWTATASGERIPPPPLPPPSHPASSNHTRRPSPPANPSFRQTAISITGSFAPVAFGLGKRAADKVHRVWGGLNAGSSSHSAYSSTSSLNGSLSGHSASGHSVNAQPSLPGGWKSRRRTPNAPSGAWSVTSSVTTLSDADGFSAVTGPTLGTCLRGAQFNRAGTSVAGGVVFGRDLWTCVQQTAIDPMRARLDQQDELHPVSARRLEERLLPALIVRCAQHLHAWGVQEEGLFRVNGRSAHVARLRSEFDTGADYNLIECGPGDLDPHAVASIFKAYLRELPQSLLTQRLVPLFESALAADASAPDPSNLTPTAPGASKAFPMLRKPPSLSTLAMPSFAGQRSMSKNTIETLASLIADLPQENLDLLFTVVELMKATATNIKETRMTIGNLLLVFCPSLNMSPSLLRVLCEVPGIWDGRPASASNSPAAVRVLSQVSVQDGRISTYVDAPSTLDRSDTASSNSDVSDVSGAYPRDLLNASPYISQLRVSGGSPYRSSNNSSSGQDDAASYVSARDHPPSPSDDSSSNLPALTTSTDSLATPSTMSEASSLQPAIIRTSDEAPSEKPTFPSSLVPVIANAADLSLPLSTRRPFISSPVPLPSNIDPSSRSPVSPRKSLSLLTFPSLNKSDQDSTDGSPTWSGRQRQKRPSLHLLFSKKSSSSLASSAISAPEPIEAPAGMLCIPISSSGKNGPPVINTPITSPCMGILGESDDNKGHTPATDMSRSSSSLPLPASARSRSDSSGSSSLFATPQQTPIADYFRGQSPSLLSVYIENQATSRSRNASPKMQPSPLRRSETPLINVGIEPTADDGWAESVLKEAASTSGEQESVWSVKDAVKLFNR</sequence>
<dbReference type="InterPro" id="IPR039767">
    <property type="entry name" value="RALBP1"/>
</dbReference>
<dbReference type="GO" id="GO:0031267">
    <property type="term" value="F:small GTPase binding"/>
    <property type="evidence" value="ECO:0007669"/>
    <property type="project" value="InterPro"/>
</dbReference>
<feature type="region of interest" description="Disordered" evidence="1">
    <location>
        <begin position="1233"/>
        <end position="1255"/>
    </location>
</feature>
<dbReference type="Gene3D" id="1.10.555.10">
    <property type="entry name" value="Rho GTPase activation protein"/>
    <property type="match status" value="1"/>
</dbReference>
<name>A0A0C3S769_PHLG1</name>
<feature type="compositionally biased region" description="Pro residues" evidence="1">
    <location>
        <begin position="116"/>
        <end position="127"/>
    </location>
</feature>
<feature type="compositionally biased region" description="Basic residues" evidence="1">
    <location>
        <begin position="129"/>
        <end position="138"/>
    </location>
</feature>
<feature type="compositionally biased region" description="Low complexity" evidence="1">
    <location>
        <begin position="1061"/>
        <end position="1076"/>
    </location>
</feature>
<feature type="compositionally biased region" description="Low complexity" evidence="1">
    <location>
        <begin position="945"/>
        <end position="959"/>
    </location>
</feature>
<dbReference type="InterPro" id="IPR000198">
    <property type="entry name" value="RhoGAP_dom"/>
</dbReference>
<feature type="region of interest" description="Disordered" evidence="1">
    <location>
        <begin position="1050"/>
        <end position="1105"/>
    </location>
</feature>
<keyword evidence="4" id="KW-1185">Reference proteome</keyword>
<accession>A0A0C3S769</accession>
<feature type="compositionally biased region" description="Polar residues" evidence="1">
    <location>
        <begin position="1233"/>
        <end position="1243"/>
    </location>
</feature>
<gene>
    <name evidence="3" type="ORF">PHLGIDRAFT_451197</name>
</gene>
<evidence type="ECO:0000313" key="3">
    <source>
        <dbReference type="EMBL" id="KIP06607.1"/>
    </source>
</evidence>
<dbReference type="PANTHER" id="PTHR12783:SF5">
    <property type="entry name" value="RALA-BINDING PROTEIN 1"/>
    <property type="match status" value="1"/>
</dbReference>
<dbReference type="EMBL" id="KN840514">
    <property type="protein sequence ID" value="KIP06607.1"/>
    <property type="molecule type" value="Genomic_DNA"/>
</dbReference>
<dbReference type="PANTHER" id="PTHR12783">
    <property type="entry name" value="RALA BINDING PROTEIN 1 RALBP1"/>
    <property type="match status" value="1"/>
</dbReference>
<evidence type="ECO:0000259" key="2">
    <source>
        <dbReference type="PROSITE" id="PS50238"/>
    </source>
</evidence>
<dbReference type="InterPro" id="IPR008936">
    <property type="entry name" value="Rho_GTPase_activation_prot"/>
</dbReference>
<feature type="region of interest" description="Disordered" evidence="1">
    <location>
        <begin position="1"/>
        <end position="247"/>
    </location>
</feature>